<comment type="subcellular location">
    <subcellularLocation>
        <location evidence="1">Cell membrane</location>
        <topology evidence="1">Lipid-anchor</topology>
    </subcellularLocation>
</comment>
<name>C9LBP6_BLAHA</name>
<evidence type="ECO:0000256" key="4">
    <source>
        <dbReference type="ARBA" id="ARBA00022729"/>
    </source>
</evidence>
<dbReference type="PANTHER" id="PTHR30290:SF9">
    <property type="entry name" value="OLIGOPEPTIDE-BINDING PROTEIN APPA"/>
    <property type="match status" value="1"/>
</dbReference>
<keyword evidence="8" id="KW-1185">Reference proteome</keyword>
<dbReference type="GO" id="GO:1904680">
    <property type="term" value="F:peptide transmembrane transporter activity"/>
    <property type="evidence" value="ECO:0007669"/>
    <property type="project" value="TreeGrafter"/>
</dbReference>
<evidence type="ECO:0000256" key="2">
    <source>
        <dbReference type="ARBA" id="ARBA00005695"/>
    </source>
</evidence>
<reference evidence="7" key="1">
    <citation type="submission" date="2009-09" db="EMBL/GenBank/DDBJ databases">
        <authorList>
            <person name="Weinstock G."/>
            <person name="Sodergren E."/>
            <person name="Clifton S."/>
            <person name="Fulton L."/>
            <person name="Fulton B."/>
            <person name="Courtney L."/>
            <person name="Fronick C."/>
            <person name="Harrison M."/>
            <person name="Strong C."/>
            <person name="Farmer C."/>
            <person name="Delahaunty K."/>
            <person name="Markovic C."/>
            <person name="Hall O."/>
            <person name="Minx P."/>
            <person name="Tomlinson C."/>
            <person name="Mitreva M."/>
            <person name="Nelson J."/>
            <person name="Hou S."/>
            <person name="Wollam A."/>
            <person name="Pepin K.H."/>
            <person name="Johnson M."/>
            <person name="Bhonagiri V."/>
            <person name="Nash W.E."/>
            <person name="Warren W."/>
            <person name="Chinwalla A."/>
            <person name="Mardis E.R."/>
            <person name="Wilson R.K."/>
        </authorList>
    </citation>
    <scope>NUCLEOTIDE SEQUENCE [LARGE SCALE GENOMIC DNA]</scope>
    <source>
        <strain evidence="7">DSM 20583</strain>
    </source>
</reference>
<dbReference type="Pfam" id="PF00496">
    <property type="entry name" value="SBP_bac_5"/>
    <property type="match status" value="1"/>
</dbReference>
<dbReference type="InterPro" id="IPR023765">
    <property type="entry name" value="SBP_5_CS"/>
</dbReference>
<dbReference type="STRING" id="537007.BLAHAN_06854"/>
<comment type="caution">
    <text evidence="7">The sequence shown here is derived from an EMBL/GenBank/DDBJ whole genome shotgun (WGS) entry which is preliminary data.</text>
</comment>
<feature type="region of interest" description="Disordered" evidence="5">
    <location>
        <begin position="70"/>
        <end position="101"/>
    </location>
</feature>
<dbReference type="PIRSF" id="PIRSF002741">
    <property type="entry name" value="MppA"/>
    <property type="match status" value="1"/>
</dbReference>
<evidence type="ECO:0000256" key="3">
    <source>
        <dbReference type="ARBA" id="ARBA00022448"/>
    </source>
</evidence>
<dbReference type="PANTHER" id="PTHR30290">
    <property type="entry name" value="PERIPLASMIC BINDING COMPONENT OF ABC TRANSPORTER"/>
    <property type="match status" value="1"/>
</dbReference>
<dbReference type="AlphaFoldDB" id="C9LBP6"/>
<dbReference type="PROSITE" id="PS01040">
    <property type="entry name" value="SBP_BACTERIAL_5"/>
    <property type="match status" value="1"/>
</dbReference>
<dbReference type="EMBL" id="ABYU02000043">
    <property type="protein sequence ID" value="EEX20553.1"/>
    <property type="molecule type" value="Genomic_DNA"/>
</dbReference>
<keyword evidence="3" id="KW-0813">Transport</keyword>
<proteinExistence type="inferred from homology"/>
<organism evidence="7 8">
    <name type="scientific">Blautia hansenii DSM 20583</name>
    <dbReference type="NCBI Taxonomy" id="537007"/>
    <lineage>
        <taxon>Bacteria</taxon>
        <taxon>Bacillati</taxon>
        <taxon>Bacillota</taxon>
        <taxon>Clostridia</taxon>
        <taxon>Lachnospirales</taxon>
        <taxon>Lachnospiraceae</taxon>
        <taxon>Blautia</taxon>
    </lineage>
</organism>
<dbReference type="Gene3D" id="3.40.190.10">
    <property type="entry name" value="Periplasmic binding protein-like II"/>
    <property type="match status" value="1"/>
</dbReference>
<sequence length="600" mass="67248">MFTTPYNRAKKEKKKAKKYIPRGGLPRGIFLYIMRKLKHEERIRRIKSMKKRMKALTALLCVSAMVTGCGASGSSGTDAAKTDTQKEGTKEAGKDGENQEKSEVTIGFSSEGDSFDPCTGFGYTGSPIYSTLVKINGDEQIENDLATEYTTSEDALTWTFKIRDDVKFTNGEPLKASDIAFTFNTTKEKATYMDLTMLESCKALDDTTVEFKLSKPCVTFIYTVAQMGIVPEKAYSDKFGLEADQIIGSGPYKMVQWDKGQQFILEANEDYYGKQPEIKRAVFLIQDEDARFVAAKAGEVDIALTSATLATTELDGMHVEKVESVDNRGITMPTVPDEGKTTEDGYKIGNDITADVNVRKAMCYGIDRDKIIDEALNGFAKPAYSECDGMPWWNEEDVIEIDVDYAVELLEQSGWIDTDGDGIRDKDGQKLAFNLMYFAGDSMRQAVAMSVANQAKENMGFEINVEGVSEDETIKRMFSEPMIMGWGSDSPMTSYMLFHSSNAGKTDWYNPEFYINPTTDEYLDKAMNSLTIEDSYEWWQKAQWDGTTGTSMKGEAPWAFYVNMTHLYYVKDGLNIGNQRIHAHGAAWPLIANLAEWTWE</sequence>
<evidence type="ECO:0000256" key="5">
    <source>
        <dbReference type="SAM" id="MobiDB-lite"/>
    </source>
</evidence>
<dbReference type="GO" id="GO:0043190">
    <property type="term" value="C:ATP-binding cassette (ABC) transporter complex"/>
    <property type="evidence" value="ECO:0007669"/>
    <property type="project" value="InterPro"/>
</dbReference>
<keyword evidence="4" id="KW-0732">Signal</keyword>
<evidence type="ECO:0000313" key="8">
    <source>
        <dbReference type="Proteomes" id="UP000003755"/>
    </source>
</evidence>
<dbReference type="CDD" id="cd08518">
    <property type="entry name" value="PBP2_NikA_DppA_OppA_like_19"/>
    <property type="match status" value="1"/>
</dbReference>
<dbReference type="GO" id="GO:0042597">
    <property type="term" value="C:periplasmic space"/>
    <property type="evidence" value="ECO:0007669"/>
    <property type="project" value="UniProtKB-ARBA"/>
</dbReference>
<dbReference type="Proteomes" id="UP000003755">
    <property type="component" value="Unassembled WGS sequence"/>
</dbReference>
<evidence type="ECO:0000259" key="6">
    <source>
        <dbReference type="Pfam" id="PF00496"/>
    </source>
</evidence>
<dbReference type="GO" id="GO:0015833">
    <property type="term" value="P:peptide transport"/>
    <property type="evidence" value="ECO:0007669"/>
    <property type="project" value="TreeGrafter"/>
</dbReference>
<comment type="similarity">
    <text evidence="2">Belongs to the bacterial solute-binding protein 5 family.</text>
</comment>
<protein>
    <submittedName>
        <fullName evidence="7">ABC transporter, substrate-binding protein, family 5</fullName>
    </submittedName>
</protein>
<gene>
    <name evidence="7" type="ORF">BLAHAN_06854</name>
</gene>
<accession>C9LBP6</accession>
<dbReference type="SUPFAM" id="SSF53850">
    <property type="entry name" value="Periplasmic binding protein-like II"/>
    <property type="match status" value="1"/>
</dbReference>
<dbReference type="Gene3D" id="3.10.105.10">
    <property type="entry name" value="Dipeptide-binding Protein, Domain 3"/>
    <property type="match status" value="1"/>
</dbReference>
<evidence type="ECO:0000313" key="7">
    <source>
        <dbReference type="EMBL" id="EEX20553.1"/>
    </source>
</evidence>
<dbReference type="InterPro" id="IPR039424">
    <property type="entry name" value="SBP_5"/>
</dbReference>
<dbReference type="HOGENOM" id="CLU_017028_8_5_9"/>
<feature type="compositionally biased region" description="Basic and acidic residues" evidence="5">
    <location>
        <begin position="80"/>
        <end position="101"/>
    </location>
</feature>
<evidence type="ECO:0000256" key="1">
    <source>
        <dbReference type="ARBA" id="ARBA00004193"/>
    </source>
</evidence>
<dbReference type="InterPro" id="IPR000914">
    <property type="entry name" value="SBP_5_dom"/>
</dbReference>
<dbReference type="InterPro" id="IPR030678">
    <property type="entry name" value="Peptide/Ni-bd"/>
</dbReference>
<dbReference type="eggNOG" id="COG0747">
    <property type="taxonomic scope" value="Bacteria"/>
</dbReference>
<feature type="domain" description="Solute-binding protein family 5" evidence="6">
    <location>
        <begin position="141"/>
        <end position="501"/>
    </location>
</feature>